<evidence type="ECO:0000256" key="3">
    <source>
        <dbReference type="ARBA" id="ARBA00012438"/>
    </source>
</evidence>
<reference evidence="14" key="1">
    <citation type="submission" date="2017-04" db="EMBL/GenBank/DDBJ databases">
        <authorList>
            <person name="Bumgarner R.E."/>
            <person name="Fredricks D.N."/>
            <person name="Srinivasan S."/>
        </authorList>
    </citation>
    <scope>NUCLEOTIDE SEQUENCE [LARGE SCALE GENOMIC DNA]</scope>
    <source>
        <strain evidence="14">KA00405</strain>
    </source>
</reference>
<keyword evidence="8 11" id="KW-1133">Transmembrane helix</keyword>
<comment type="catalytic activity">
    <reaction evidence="1">
        <text>ATP + protein L-histidine = ADP + protein N-phospho-L-histidine.</text>
        <dbReference type="EC" id="2.7.13.3"/>
    </reaction>
</comment>
<feature type="transmembrane region" description="Helical" evidence="11">
    <location>
        <begin position="21"/>
        <end position="43"/>
    </location>
</feature>
<dbReference type="InterPro" id="IPR003661">
    <property type="entry name" value="HisK_dim/P_dom"/>
</dbReference>
<keyword evidence="9" id="KW-0902">Two-component regulatory system</keyword>
<evidence type="ECO:0000256" key="2">
    <source>
        <dbReference type="ARBA" id="ARBA00004651"/>
    </source>
</evidence>
<dbReference type="SUPFAM" id="SSF55874">
    <property type="entry name" value="ATPase domain of HSP90 chaperone/DNA topoisomerase II/histidine kinase"/>
    <property type="match status" value="1"/>
</dbReference>
<dbReference type="PANTHER" id="PTHR45453:SF2">
    <property type="entry name" value="HISTIDINE KINASE"/>
    <property type="match status" value="1"/>
</dbReference>
<dbReference type="InterPro" id="IPR050351">
    <property type="entry name" value="BphY/WalK/GraS-like"/>
</dbReference>
<keyword evidence="5" id="KW-0808">Transferase</keyword>
<evidence type="ECO:0000256" key="6">
    <source>
        <dbReference type="ARBA" id="ARBA00022692"/>
    </source>
</evidence>
<comment type="subcellular location">
    <subcellularLocation>
        <location evidence="2">Cell membrane</location>
        <topology evidence="2">Multi-pass membrane protein</topology>
    </subcellularLocation>
</comment>
<dbReference type="PROSITE" id="PS50109">
    <property type="entry name" value="HIS_KIN"/>
    <property type="match status" value="1"/>
</dbReference>
<dbReference type="GO" id="GO:0005886">
    <property type="term" value="C:plasma membrane"/>
    <property type="evidence" value="ECO:0007669"/>
    <property type="project" value="UniProtKB-SubCell"/>
</dbReference>
<keyword evidence="7" id="KW-0418">Kinase</keyword>
<evidence type="ECO:0000259" key="12">
    <source>
        <dbReference type="PROSITE" id="PS50109"/>
    </source>
</evidence>
<evidence type="ECO:0000256" key="11">
    <source>
        <dbReference type="SAM" id="Phobius"/>
    </source>
</evidence>
<dbReference type="EC" id="2.7.13.3" evidence="3"/>
<evidence type="ECO:0000256" key="5">
    <source>
        <dbReference type="ARBA" id="ARBA00022679"/>
    </source>
</evidence>
<sequence>MSIFKTNHLRRKQISLGGKTFIYSMAIACLTLLVVLAYLFLLLPSLYIEDRRLANLDYAKKALHEYTETGHIPVEPNLQESMLAGVTIPHTGYKLSFNFGTVSGEIEVTGKAEQKVFDSFRNFKKFDDAAAIKQLWHQNSSYFKDFFAKLETAVNPSFKISLHDVAEPPGIPKRIAKLHYINSKAFIAEFIAEQNPSGTRYTSLWGIRQSPEATKIVLINSITPRATDILPTISKGVPLIVLLIFLIALGGARLYAGKIVKPIKRLAGLAEEGIIETEKTAAAANFRAVNAPNFTAADLGMTWANDYATSKEVAALSKALRSLFSTQSAAMHELIAQNKHREVFLRAAAHRMKTPVAAASLLLDGMIGKIGKYADYSTYLPQVKHELNEIIGIVNEINELGAAGLKVDLTKVDIGLLCQTVGKEFAVLRQDKGLQMTYRINGKPKFDMPDLKFEASAAGLAPDESARLSVENEKSEGVVWLTDALMLRKILENLVGNAVRYTAAGGEILIDLKADSIRVINRPARIASTLLPVIFEPFVTGHSHAFGDSAQMPNTGNVLAPAYHPDMTGTAMQENEAHGHGLGLYIAKYFAKILNLDLIVHTDKDTVTFTLINRLITAQKNSN</sequence>
<proteinExistence type="predicted"/>
<dbReference type="Proteomes" id="UP000236394">
    <property type="component" value="Unassembled WGS sequence"/>
</dbReference>
<evidence type="ECO:0000313" key="14">
    <source>
        <dbReference type="Proteomes" id="UP000236394"/>
    </source>
</evidence>
<dbReference type="RefSeq" id="WP_102892608.1">
    <property type="nucleotide sequence ID" value="NZ_NBZD01000003.1"/>
</dbReference>
<organism evidence="13 14">
    <name type="scientific">Mageeibacillus indolicus</name>
    <dbReference type="NCBI Taxonomy" id="884684"/>
    <lineage>
        <taxon>Bacteria</taxon>
        <taxon>Bacillati</taxon>
        <taxon>Bacillota</taxon>
        <taxon>Clostridia</taxon>
        <taxon>Eubacteriales</taxon>
        <taxon>Oscillospiraceae</taxon>
        <taxon>Mageeibacillus</taxon>
    </lineage>
</organism>
<dbReference type="CDD" id="cd00082">
    <property type="entry name" value="HisKA"/>
    <property type="match status" value="1"/>
</dbReference>
<evidence type="ECO:0000256" key="9">
    <source>
        <dbReference type="ARBA" id="ARBA00023012"/>
    </source>
</evidence>
<keyword evidence="6 11" id="KW-0812">Transmembrane</keyword>
<evidence type="ECO:0000313" key="13">
    <source>
        <dbReference type="EMBL" id="PNH18377.1"/>
    </source>
</evidence>
<accession>A0A2J8B0T3</accession>
<evidence type="ECO:0000256" key="7">
    <source>
        <dbReference type="ARBA" id="ARBA00022777"/>
    </source>
</evidence>
<comment type="caution">
    <text evidence="13">The sequence shown here is derived from an EMBL/GenBank/DDBJ whole genome shotgun (WGS) entry which is preliminary data.</text>
</comment>
<dbReference type="AlphaFoldDB" id="A0A2J8B0T3"/>
<dbReference type="GO" id="GO:0016036">
    <property type="term" value="P:cellular response to phosphate starvation"/>
    <property type="evidence" value="ECO:0007669"/>
    <property type="project" value="TreeGrafter"/>
</dbReference>
<keyword evidence="10 11" id="KW-0472">Membrane</keyword>
<dbReference type="Gene3D" id="3.30.565.10">
    <property type="entry name" value="Histidine kinase-like ATPase, C-terminal domain"/>
    <property type="match status" value="1"/>
</dbReference>
<evidence type="ECO:0000256" key="1">
    <source>
        <dbReference type="ARBA" id="ARBA00000085"/>
    </source>
</evidence>
<dbReference type="PANTHER" id="PTHR45453">
    <property type="entry name" value="PHOSPHATE REGULON SENSOR PROTEIN PHOR"/>
    <property type="match status" value="1"/>
</dbReference>
<protein>
    <recommendedName>
        <fullName evidence="3">histidine kinase</fullName>
        <ecNumber evidence="3">2.7.13.3</ecNumber>
    </recommendedName>
</protein>
<evidence type="ECO:0000256" key="4">
    <source>
        <dbReference type="ARBA" id="ARBA00022475"/>
    </source>
</evidence>
<dbReference type="Pfam" id="PF02518">
    <property type="entry name" value="HATPase_c"/>
    <property type="match status" value="1"/>
</dbReference>
<dbReference type="EMBL" id="NBZD01000003">
    <property type="protein sequence ID" value="PNH18377.1"/>
    <property type="molecule type" value="Genomic_DNA"/>
</dbReference>
<evidence type="ECO:0000256" key="10">
    <source>
        <dbReference type="ARBA" id="ARBA00023136"/>
    </source>
</evidence>
<dbReference type="SUPFAM" id="SSF47384">
    <property type="entry name" value="Homodimeric domain of signal transducing histidine kinase"/>
    <property type="match status" value="1"/>
</dbReference>
<name>A0A2J8B0T3_9FIRM</name>
<dbReference type="GO" id="GO:0000155">
    <property type="term" value="F:phosphorelay sensor kinase activity"/>
    <property type="evidence" value="ECO:0007669"/>
    <property type="project" value="InterPro"/>
</dbReference>
<dbReference type="InterPro" id="IPR003594">
    <property type="entry name" value="HATPase_dom"/>
</dbReference>
<keyword evidence="4" id="KW-1003">Cell membrane</keyword>
<dbReference type="InterPro" id="IPR036097">
    <property type="entry name" value="HisK_dim/P_sf"/>
</dbReference>
<feature type="domain" description="Histidine kinase" evidence="12">
    <location>
        <begin position="347"/>
        <end position="617"/>
    </location>
</feature>
<dbReference type="SMART" id="SM00387">
    <property type="entry name" value="HATPase_c"/>
    <property type="match status" value="1"/>
</dbReference>
<evidence type="ECO:0000256" key="8">
    <source>
        <dbReference type="ARBA" id="ARBA00022989"/>
    </source>
</evidence>
<gene>
    <name evidence="13" type="ORF">B7R76_05915</name>
</gene>
<dbReference type="GO" id="GO:0004721">
    <property type="term" value="F:phosphoprotein phosphatase activity"/>
    <property type="evidence" value="ECO:0007669"/>
    <property type="project" value="TreeGrafter"/>
</dbReference>
<dbReference type="InterPro" id="IPR036890">
    <property type="entry name" value="HATPase_C_sf"/>
</dbReference>
<dbReference type="InterPro" id="IPR005467">
    <property type="entry name" value="His_kinase_dom"/>
</dbReference>